<proteinExistence type="inferred from homology"/>
<reference evidence="7 8" key="1">
    <citation type="journal article" date="2016" name="Nat. Commun.">
        <title>Thousands of microbial genomes shed light on interconnected biogeochemical processes in an aquifer system.</title>
        <authorList>
            <person name="Anantharaman K."/>
            <person name="Brown C.T."/>
            <person name="Hug L.A."/>
            <person name="Sharon I."/>
            <person name="Castelle C.J."/>
            <person name="Probst A.J."/>
            <person name="Thomas B.C."/>
            <person name="Singh A."/>
            <person name="Wilkins M.J."/>
            <person name="Karaoz U."/>
            <person name="Brodie E.L."/>
            <person name="Williams K.H."/>
            <person name="Hubbard S.S."/>
            <person name="Banfield J.F."/>
        </authorList>
    </citation>
    <scope>NUCLEOTIDE SEQUENCE [LARGE SCALE GENOMIC DNA]</scope>
</reference>
<feature type="domain" description="Glycosyltransferase 2-like" evidence="6">
    <location>
        <begin position="10"/>
        <end position="132"/>
    </location>
</feature>
<dbReference type="PANTHER" id="PTHR48090">
    <property type="entry name" value="UNDECAPRENYL-PHOSPHATE 4-DEOXY-4-FORMAMIDO-L-ARABINOSE TRANSFERASE-RELATED"/>
    <property type="match status" value="1"/>
</dbReference>
<keyword evidence="4" id="KW-0808">Transferase</keyword>
<dbReference type="CDD" id="cd04179">
    <property type="entry name" value="DPM_DPG-synthase_like"/>
    <property type="match status" value="1"/>
</dbReference>
<evidence type="ECO:0000259" key="6">
    <source>
        <dbReference type="Pfam" id="PF00535"/>
    </source>
</evidence>
<keyword evidence="5" id="KW-0460">Magnesium</keyword>
<sequence>MKQVKGVAAIVPAYNEGRTVGLVVRVLQQSPDIREVIVVDDGSEDNTYAVAEAAHAKVIKVEPNQGKGGAMALGVSLTDAEVLFFVDADFINLTPEHIESVLTPILRGEYDMVTGVVDRGEGINKIMESVDDPFAGIRALKRDIWDRTPKEFKDGYLVDSGLHITAKRADKSIKNVVLHNLKQVTKTKKHGFTKGVLMYIKMWGEIGVKAFMFLWIK</sequence>
<comment type="caution">
    <text evidence="7">The sequence shown here is derived from an EMBL/GenBank/DDBJ whole genome shotgun (WGS) entry which is preliminary data.</text>
</comment>
<organism evidence="7 8">
    <name type="scientific">Candidatus Colwellbacteria bacterium RIFCSPLOWO2_12_FULL_43_11</name>
    <dbReference type="NCBI Taxonomy" id="1797693"/>
    <lineage>
        <taxon>Bacteria</taxon>
        <taxon>Candidatus Colwelliibacteriota</taxon>
    </lineage>
</organism>
<accession>A0A1G1Z8L8</accession>
<dbReference type="GO" id="GO:0016757">
    <property type="term" value="F:glycosyltransferase activity"/>
    <property type="evidence" value="ECO:0007669"/>
    <property type="project" value="UniProtKB-KW"/>
</dbReference>
<evidence type="ECO:0000256" key="2">
    <source>
        <dbReference type="ARBA" id="ARBA00006739"/>
    </source>
</evidence>
<dbReference type="InterPro" id="IPR029044">
    <property type="entry name" value="Nucleotide-diphossugar_trans"/>
</dbReference>
<dbReference type="Gene3D" id="3.90.550.10">
    <property type="entry name" value="Spore Coat Polysaccharide Biosynthesis Protein SpsA, Chain A"/>
    <property type="match status" value="1"/>
</dbReference>
<evidence type="ECO:0000256" key="1">
    <source>
        <dbReference type="ARBA" id="ARBA00001946"/>
    </source>
</evidence>
<gene>
    <name evidence="7" type="ORF">A3F99_01510</name>
</gene>
<evidence type="ECO:0000256" key="4">
    <source>
        <dbReference type="ARBA" id="ARBA00022679"/>
    </source>
</evidence>
<comment type="similarity">
    <text evidence="2">Belongs to the glycosyltransferase 2 family.</text>
</comment>
<dbReference type="InterPro" id="IPR001173">
    <property type="entry name" value="Glyco_trans_2-like"/>
</dbReference>
<evidence type="ECO:0000313" key="8">
    <source>
        <dbReference type="Proteomes" id="UP000176571"/>
    </source>
</evidence>
<name>A0A1G1Z8L8_9BACT</name>
<evidence type="ECO:0000256" key="3">
    <source>
        <dbReference type="ARBA" id="ARBA00022676"/>
    </source>
</evidence>
<dbReference type="AlphaFoldDB" id="A0A1G1Z8L8"/>
<dbReference type="Proteomes" id="UP000176571">
    <property type="component" value="Unassembled WGS sequence"/>
</dbReference>
<dbReference type="PANTHER" id="PTHR48090:SF10">
    <property type="entry name" value="GLUCOSYL-3-PHOSPHOGLYCERATE SYNTHASE"/>
    <property type="match status" value="1"/>
</dbReference>
<evidence type="ECO:0000313" key="7">
    <source>
        <dbReference type="EMBL" id="OGY60995.1"/>
    </source>
</evidence>
<protein>
    <recommendedName>
        <fullName evidence="6">Glycosyltransferase 2-like domain-containing protein</fullName>
    </recommendedName>
</protein>
<dbReference type="InterPro" id="IPR050256">
    <property type="entry name" value="Glycosyltransferase_2"/>
</dbReference>
<comment type="cofactor">
    <cofactor evidence="1">
        <name>Mg(2+)</name>
        <dbReference type="ChEBI" id="CHEBI:18420"/>
    </cofactor>
</comment>
<dbReference type="SUPFAM" id="SSF53448">
    <property type="entry name" value="Nucleotide-diphospho-sugar transferases"/>
    <property type="match status" value="1"/>
</dbReference>
<dbReference type="EMBL" id="MHJB01000027">
    <property type="protein sequence ID" value="OGY60995.1"/>
    <property type="molecule type" value="Genomic_DNA"/>
</dbReference>
<keyword evidence="3" id="KW-0328">Glycosyltransferase</keyword>
<dbReference type="STRING" id="1797693.A3F99_01510"/>
<dbReference type="Pfam" id="PF00535">
    <property type="entry name" value="Glycos_transf_2"/>
    <property type="match status" value="1"/>
</dbReference>
<evidence type="ECO:0000256" key="5">
    <source>
        <dbReference type="ARBA" id="ARBA00022842"/>
    </source>
</evidence>